<name>A0A914ZGF1_PARUN</name>
<dbReference type="Proteomes" id="UP000887569">
    <property type="component" value="Unplaced"/>
</dbReference>
<keyword evidence="1" id="KW-1133">Transmembrane helix</keyword>
<keyword evidence="1" id="KW-0812">Transmembrane</keyword>
<evidence type="ECO:0000313" key="3">
    <source>
        <dbReference type="WBParaSite" id="PgB03_g093_t01"/>
    </source>
</evidence>
<evidence type="ECO:0000256" key="1">
    <source>
        <dbReference type="SAM" id="Phobius"/>
    </source>
</evidence>
<dbReference type="AlphaFoldDB" id="A0A914ZGF1"/>
<accession>A0A914ZGF1</accession>
<sequence length="107" mass="12188">LRIASVCFSSCLPEHVIMRSCTSSCTHCRITSCQRKNFVVIVSSFPFPEVRHPVLHLTAGQQVPKNQSAKIVRIVLIHLQCTLHFAVFAVYFEFAVHFLNLQTINYL</sequence>
<dbReference type="WBParaSite" id="PgB03_g093_t01">
    <property type="protein sequence ID" value="PgB03_g093_t01"/>
    <property type="gene ID" value="PgB03_g093"/>
</dbReference>
<organism evidence="2 3">
    <name type="scientific">Parascaris univalens</name>
    <name type="common">Nematode worm</name>
    <dbReference type="NCBI Taxonomy" id="6257"/>
    <lineage>
        <taxon>Eukaryota</taxon>
        <taxon>Metazoa</taxon>
        <taxon>Ecdysozoa</taxon>
        <taxon>Nematoda</taxon>
        <taxon>Chromadorea</taxon>
        <taxon>Rhabditida</taxon>
        <taxon>Spirurina</taxon>
        <taxon>Ascaridomorpha</taxon>
        <taxon>Ascaridoidea</taxon>
        <taxon>Ascarididae</taxon>
        <taxon>Parascaris</taxon>
    </lineage>
</organism>
<proteinExistence type="predicted"/>
<keyword evidence="1" id="KW-0472">Membrane</keyword>
<evidence type="ECO:0000313" key="2">
    <source>
        <dbReference type="Proteomes" id="UP000887569"/>
    </source>
</evidence>
<feature type="transmembrane region" description="Helical" evidence="1">
    <location>
        <begin position="71"/>
        <end position="92"/>
    </location>
</feature>
<protein>
    <submittedName>
        <fullName evidence="3">Uncharacterized protein</fullName>
    </submittedName>
</protein>
<reference evidence="3" key="1">
    <citation type="submission" date="2022-11" db="UniProtKB">
        <authorList>
            <consortium name="WormBaseParasite"/>
        </authorList>
    </citation>
    <scope>IDENTIFICATION</scope>
</reference>
<keyword evidence="2" id="KW-1185">Reference proteome</keyword>